<evidence type="ECO:0000313" key="4">
    <source>
        <dbReference type="Proteomes" id="UP000434850"/>
    </source>
</evidence>
<dbReference type="Pfam" id="PF11827">
    <property type="entry name" value="DUF3347"/>
    <property type="match status" value="1"/>
</dbReference>
<evidence type="ECO:0000313" key="3">
    <source>
        <dbReference type="EMBL" id="MVN90631.1"/>
    </source>
</evidence>
<sequence length="174" mass="19512">MKILKVLTIVIMILAGKTAFAQQDSTMAQRDSAISRRNDTALPAYLAVKDGLIKSDSVGVAAAAQKFADELIKVRLRSHVLENLMALKKLRTDIIDEAKAIAATKDINEQRKHFANVSKGFWELAGKYRFIKETKVYYQQCPMTGVTWVSNSKEIKNPYYPKNMLTCGEVKAQL</sequence>
<dbReference type="RefSeq" id="WP_157540406.1">
    <property type="nucleotide sequence ID" value="NZ_WQLA01000002.1"/>
</dbReference>
<comment type="caution">
    <text evidence="3">The sequence shown here is derived from an EMBL/GenBank/DDBJ whole genome shotgun (WGS) entry which is preliminary data.</text>
</comment>
<evidence type="ECO:0000256" key="1">
    <source>
        <dbReference type="SAM" id="SignalP"/>
    </source>
</evidence>
<organism evidence="3 4">
    <name type="scientific">Mucilaginibacter aquatilis</name>
    <dbReference type="NCBI Taxonomy" id="1517760"/>
    <lineage>
        <taxon>Bacteria</taxon>
        <taxon>Pseudomonadati</taxon>
        <taxon>Bacteroidota</taxon>
        <taxon>Sphingobacteriia</taxon>
        <taxon>Sphingobacteriales</taxon>
        <taxon>Sphingobacteriaceae</taxon>
        <taxon>Mucilaginibacter</taxon>
    </lineage>
</organism>
<dbReference type="Proteomes" id="UP000434850">
    <property type="component" value="Unassembled WGS sequence"/>
</dbReference>
<dbReference type="InterPro" id="IPR021782">
    <property type="entry name" value="DUF3347"/>
</dbReference>
<gene>
    <name evidence="3" type="ORF">GO816_05785</name>
</gene>
<dbReference type="OrthoDB" id="5513217at2"/>
<feature type="domain" description="DUF3347" evidence="2">
    <location>
        <begin position="43"/>
        <end position="125"/>
    </location>
</feature>
<feature type="chain" id="PRO_5026242905" evidence="1">
    <location>
        <begin position="22"/>
        <end position="174"/>
    </location>
</feature>
<dbReference type="AlphaFoldDB" id="A0A6I4I6B9"/>
<keyword evidence="1" id="KW-0732">Signal</keyword>
<reference evidence="3 4" key="1">
    <citation type="submission" date="2019-12" db="EMBL/GenBank/DDBJ databases">
        <title>Mucilaginibacter sp. HME9299 genome sequencing and assembly.</title>
        <authorList>
            <person name="Kang H."/>
            <person name="Kim H."/>
            <person name="Joh K."/>
        </authorList>
    </citation>
    <scope>NUCLEOTIDE SEQUENCE [LARGE SCALE GENOMIC DNA]</scope>
    <source>
        <strain evidence="3 4">HME9299</strain>
    </source>
</reference>
<name>A0A6I4I6B9_9SPHI</name>
<feature type="signal peptide" evidence="1">
    <location>
        <begin position="1"/>
        <end position="21"/>
    </location>
</feature>
<dbReference type="EMBL" id="WQLA01000002">
    <property type="protein sequence ID" value="MVN90631.1"/>
    <property type="molecule type" value="Genomic_DNA"/>
</dbReference>
<keyword evidence="4" id="KW-1185">Reference proteome</keyword>
<accession>A0A6I4I6B9</accession>
<protein>
    <submittedName>
        <fullName evidence="3">DUF3347 domain-containing protein</fullName>
    </submittedName>
</protein>
<evidence type="ECO:0000259" key="2">
    <source>
        <dbReference type="Pfam" id="PF11827"/>
    </source>
</evidence>
<proteinExistence type="predicted"/>